<dbReference type="OrthoDB" id="8118596at2759"/>
<dbReference type="OMA" id="MRKIYDC"/>
<proteinExistence type="predicted"/>
<dbReference type="PANTHER" id="PTHR21505:SF8">
    <property type="entry name" value="DPT-YFP REPRESSOR BY OVEREXPRESSION, ISOFORM D-RELATED"/>
    <property type="match status" value="1"/>
</dbReference>
<feature type="domain" description="BESS" evidence="4">
    <location>
        <begin position="259"/>
        <end position="298"/>
    </location>
</feature>
<feature type="region of interest" description="Disordered" evidence="2">
    <location>
        <begin position="1"/>
        <end position="45"/>
    </location>
</feature>
<dbReference type="RefSeq" id="XP_018016387.1">
    <property type="nucleotide sequence ID" value="XM_018160898.2"/>
</dbReference>
<reference evidence="6" key="1">
    <citation type="submission" date="2025-08" db="UniProtKB">
        <authorList>
            <consortium name="RefSeq"/>
        </authorList>
    </citation>
    <scope>IDENTIFICATION</scope>
    <source>
        <tissue evidence="6">Whole organism</tissue>
    </source>
</reference>
<dbReference type="KEGG" id="hazt:108673117"/>
<evidence type="ECO:0000313" key="6">
    <source>
        <dbReference type="RefSeq" id="XP_018016387.1"/>
    </source>
</evidence>
<dbReference type="PROSITE" id="PS51029">
    <property type="entry name" value="MADF"/>
    <property type="match status" value="2"/>
</dbReference>
<dbReference type="InterPro" id="IPR004210">
    <property type="entry name" value="BESS_motif"/>
</dbReference>
<accession>A0A8B7NRQ0</accession>
<feature type="domain" description="MADF" evidence="3">
    <location>
        <begin position="102"/>
        <end position="206"/>
    </location>
</feature>
<dbReference type="GO" id="GO:0003677">
    <property type="term" value="F:DNA binding"/>
    <property type="evidence" value="ECO:0007669"/>
    <property type="project" value="InterPro"/>
</dbReference>
<feature type="region of interest" description="Disordered" evidence="2">
    <location>
        <begin position="209"/>
        <end position="252"/>
    </location>
</feature>
<dbReference type="PANTHER" id="PTHR21505">
    <property type="entry name" value="MADF DOMAIN-CONTAINING PROTEIN-RELATED"/>
    <property type="match status" value="1"/>
</dbReference>
<protein>
    <submittedName>
        <fullName evidence="6">Uncharacterized protein LOC108673117 isoform X1</fullName>
    </submittedName>
</protein>
<dbReference type="InterPro" id="IPR006578">
    <property type="entry name" value="MADF-dom"/>
</dbReference>
<dbReference type="GO" id="GO:0005634">
    <property type="term" value="C:nucleus"/>
    <property type="evidence" value="ECO:0007669"/>
    <property type="project" value="UniProtKB-SubCell"/>
</dbReference>
<keyword evidence="1" id="KW-0539">Nucleus</keyword>
<evidence type="ECO:0000259" key="4">
    <source>
        <dbReference type="PROSITE" id="PS51031"/>
    </source>
</evidence>
<dbReference type="PROSITE" id="PS51031">
    <property type="entry name" value="BESS"/>
    <property type="match status" value="1"/>
</dbReference>
<name>A0A8B7NRQ0_HYAAZ</name>
<feature type="region of interest" description="Disordered" evidence="2">
    <location>
        <begin position="68"/>
        <end position="92"/>
    </location>
</feature>
<organism evidence="5 6">
    <name type="scientific">Hyalella azteca</name>
    <name type="common">Amphipod</name>
    <dbReference type="NCBI Taxonomy" id="294128"/>
    <lineage>
        <taxon>Eukaryota</taxon>
        <taxon>Metazoa</taxon>
        <taxon>Ecdysozoa</taxon>
        <taxon>Arthropoda</taxon>
        <taxon>Crustacea</taxon>
        <taxon>Multicrustacea</taxon>
        <taxon>Malacostraca</taxon>
        <taxon>Eumalacostraca</taxon>
        <taxon>Peracarida</taxon>
        <taxon>Amphipoda</taxon>
        <taxon>Senticaudata</taxon>
        <taxon>Talitrida</taxon>
        <taxon>Talitroidea</taxon>
        <taxon>Hyalellidae</taxon>
        <taxon>Hyalella</taxon>
    </lineage>
</organism>
<dbReference type="Pfam" id="PF10545">
    <property type="entry name" value="MADF_DNA_bdg"/>
    <property type="match status" value="2"/>
</dbReference>
<evidence type="ECO:0000259" key="3">
    <source>
        <dbReference type="PROSITE" id="PS51029"/>
    </source>
</evidence>
<feature type="compositionally biased region" description="Polar residues" evidence="2">
    <location>
        <begin position="442"/>
        <end position="454"/>
    </location>
</feature>
<comment type="subcellular location">
    <subcellularLocation>
        <location evidence="1">Nucleus</location>
    </subcellularLocation>
</comment>
<dbReference type="GeneID" id="108673117"/>
<evidence type="ECO:0000313" key="5">
    <source>
        <dbReference type="Proteomes" id="UP000694843"/>
    </source>
</evidence>
<dbReference type="SMART" id="SM00595">
    <property type="entry name" value="MADF"/>
    <property type="match status" value="2"/>
</dbReference>
<evidence type="ECO:0000256" key="1">
    <source>
        <dbReference type="PROSITE-ProRule" id="PRU00371"/>
    </source>
</evidence>
<gene>
    <name evidence="6" type="primary">LOC108673117</name>
</gene>
<feature type="domain" description="MADF" evidence="3">
    <location>
        <begin position="338"/>
        <end position="436"/>
    </location>
</feature>
<dbReference type="AlphaFoldDB" id="A0A8B7NRQ0"/>
<keyword evidence="5" id="KW-1185">Reference proteome</keyword>
<feature type="region of interest" description="Disordered" evidence="2">
    <location>
        <begin position="442"/>
        <end position="511"/>
    </location>
</feature>
<feature type="compositionally biased region" description="Low complexity" evidence="2">
    <location>
        <begin position="474"/>
        <end position="511"/>
    </location>
</feature>
<evidence type="ECO:0000256" key="2">
    <source>
        <dbReference type="SAM" id="MobiDB-lite"/>
    </source>
</evidence>
<sequence length="611" mass="68562">MHNVSDDAVNSGWHAELSTQMSSESCKVESDATEASGSSPPQEMVAVYIKEEPQDGGEDMAVKVEPIDSSEKECGSDSGSSRVCAAPASRRGSTMSSSDNIKLILAVKKHPAVWDTACSDYTDKIEKVNAWKTICKEVTVNYAEIKDDEAKNNVAKQLQTKWKTLRDAFRKNQNLIRNTPSGSGTNKHVRPYLYAPQMQFLLKTFDAAENASNNPTPTNNNQDETKVQLSSKIDRKPKKSRPMDMQIPDYLKKPDDSGSDEIGLFFRSLKSFVKDFTKEETLELKARVISIISDIRKFRNNYPRNNVAGTSEASTFYTYNNNMSTKEPLVWTHSLVERLIDLYRDHECLWRVTSKKYKNRIAKEKAMVKIVGVLRNFCAQVTVAEVRKKIHTLRSQFHREMKLIRESTESGAGADQMYTPKLWCFESLMFINDIDAHRQSTSTLDEDVQVSNDGTEGDQDQTIPHEEYFDDTFTEATTPSTPSSPSRSNTPSLPESLQSTATALPSTTSSEALILTPMQKTSNLTQKKRKIDPTDELIQVALSKLTEKKNDDDDLSAFGVVVATQIRNMNKTQATISRKLINDALFMGSMNMLETNSRIVTASNCTDNMNF</sequence>
<dbReference type="Proteomes" id="UP000694843">
    <property type="component" value="Unplaced"/>
</dbReference>